<comment type="caution">
    <text evidence="1">The sequence shown here is derived from an EMBL/GenBank/DDBJ whole genome shotgun (WGS) entry which is preliminary data.</text>
</comment>
<dbReference type="EMBL" id="JANBVB010001937">
    <property type="protein sequence ID" value="KAJ2889134.1"/>
    <property type="molecule type" value="Genomic_DNA"/>
</dbReference>
<evidence type="ECO:0000313" key="2">
    <source>
        <dbReference type="Proteomes" id="UP001139981"/>
    </source>
</evidence>
<gene>
    <name evidence="1" type="ORF">IWW38_004830</name>
</gene>
<proteinExistence type="predicted"/>
<name>A0ACC1LYE7_9FUNG</name>
<dbReference type="Proteomes" id="UP001139981">
    <property type="component" value="Unassembled WGS sequence"/>
</dbReference>
<evidence type="ECO:0000313" key="1">
    <source>
        <dbReference type="EMBL" id="KAJ2889134.1"/>
    </source>
</evidence>
<feature type="non-terminal residue" evidence="1">
    <location>
        <position position="348"/>
    </location>
</feature>
<feature type="non-terminal residue" evidence="1">
    <location>
        <position position="1"/>
    </location>
</feature>
<sequence>FPEQFGSYDAGSNNSLDSGIDPEYLLSDRVPEKGSKPRMRVLVSSMTNFAVDNMLCALLKQGYDQFLRVGNLKRISKQILPYVCRGSSGATDDIRDLESMLEETQNEAEQDAIHTAIQRLRHQCVQNALGTAFVDRQALVPTIPPLVFLDTAGQEKQHGKSQSFFNKGEIDVAVQLVRRLLMGGVEAESIGVIALYKTQADMLQEQLSNFLGQRSRVQVSTVDAYQGSEREVIIVSAVANNSKLEAIVDEDDDTSVGSIDMGLDLDLSGDFGHNIDLEVEQQPASVASIPVADTDDEGEDSAVVSSEYCDEGVVGGSLSQWSMAGAYIDSDEGNEDALDCLDVDADYM</sequence>
<keyword evidence="2" id="KW-1185">Reference proteome</keyword>
<organism evidence="1 2">
    <name type="scientific">Coemansia aciculifera</name>
    <dbReference type="NCBI Taxonomy" id="417176"/>
    <lineage>
        <taxon>Eukaryota</taxon>
        <taxon>Fungi</taxon>
        <taxon>Fungi incertae sedis</taxon>
        <taxon>Zoopagomycota</taxon>
        <taxon>Kickxellomycotina</taxon>
        <taxon>Kickxellomycetes</taxon>
        <taxon>Kickxellales</taxon>
        <taxon>Kickxellaceae</taxon>
        <taxon>Coemansia</taxon>
    </lineage>
</organism>
<accession>A0ACC1LYE7</accession>
<reference evidence="1" key="1">
    <citation type="submission" date="2022-07" db="EMBL/GenBank/DDBJ databases">
        <title>Phylogenomic reconstructions and comparative analyses of Kickxellomycotina fungi.</title>
        <authorList>
            <person name="Reynolds N.K."/>
            <person name="Stajich J.E."/>
            <person name="Barry K."/>
            <person name="Grigoriev I.V."/>
            <person name="Crous P."/>
            <person name="Smith M.E."/>
        </authorList>
    </citation>
    <scope>NUCLEOTIDE SEQUENCE</scope>
    <source>
        <strain evidence="1">CBS 190363</strain>
    </source>
</reference>
<protein>
    <submittedName>
        <fullName evidence="1">Uncharacterized protein</fullName>
    </submittedName>
</protein>